<evidence type="ECO:0000313" key="3">
    <source>
        <dbReference type="Proteomes" id="UP001500403"/>
    </source>
</evidence>
<sequence length="223" mass="22743">MRGLGGRGSRSSLAAGATAMAGAAAVGLLVVSCHAGGTGARDAGPARTDPVARATLPEDEPSPSAAKRVDAVALLQGDPKVSSTVKRDLKPCVKDEYPVDTSYGKLTGGAANDVVVNVMTCGDAVGLGTYVYREDEGAYENVFAAEGPAVYAEIDRGDLVLTKPVYGKDDPMAYPSGEEVITYRWSGSKFTVHDHVHNDFSRAVGGDGDVGGTGTAPSGPPDG</sequence>
<keyword evidence="3" id="KW-1185">Reference proteome</keyword>
<comment type="caution">
    <text evidence="2">The sequence shown here is derived from an EMBL/GenBank/DDBJ whole genome shotgun (WGS) entry which is preliminary data.</text>
</comment>
<dbReference type="PROSITE" id="PS51257">
    <property type="entry name" value="PROKAR_LIPOPROTEIN"/>
    <property type="match status" value="1"/>
</dbReference>
<dbReference type="EMBL" id="BAAAUD010000099">
    <property type="protein sequence ID" value="GAA2970785.1"/>
    <property type="molecule type" value="Genomic_DNA"/>
</dbReference>
<dbReference type="RefSeq" id="WP_425577406.1">
    <property type="nucleotide sequence ID" value="NZ_BAAAUD010000099.1"/>
</dbReference>
<feature type="compositionally biased region" description="Gly residues" evidence="1">
    <location>
        <begin position="205"/>
        <end position="214"/>
    </location>
</feature>
<dbReference type="Proteomes" id="UP001500403">
    <property type="component" value="Unassembled WGS sequence"/>
</dbReference>
<accession>A0ABN3XPE0</accession>
<organism evidence="2 3">
    <name type="scientific">Streptomyces enissocaesilis</name>
    <dbReference type="NCBI Taxonomy" id="332589"/>
    <lineage>
        <taxon>Bacteria</taxon>
        <taxon>Bacillati</taxon>
        <taxon>Actinomycetota</taxon>
        <taxon>Actinomycetes</taxon>
        <taxon>Kitasatosporales</taxon>
        <taxon>Streptomycetaceae</taxon>
        <taxon>Streptomyces</taxon>
        <taxon>Streptomyces rochei group</taxon>
    </lineage>
</organism>
<evidence type="ECO:0000256" key="1">
    <source>
        <dbReference type="SAM" id="MobiDB-lite"/>
    </source>
</evidence>
<protein>
    <recommendedName>
        <fullName evidence="4">Lipoprotein CseA</fullName>
    </recommendedName>
</protein>
<proteinExistence type="predicted"/>
<feature type="region of interest" description="Disordered" evidence="1">
    <location>
        <begin position="201"/>
        <end position="223"/>
    </location>
</feature>
<name>A0ABN3XPE0_9ACTN</name>
<evidence type="ECO:0000313" key="2">
    <source>
        <dbReference type="EMBL" id="GAA2970785.1"/>
    </source>
</evidence>
<reference evidence="2 3" key="1">
    <citation type="journal article" date="2019" name="Int. J. Syst. Evol. Microbiol.">
        <title>The Global Catalogue of Microorganisms (GCM) 10K type strain sequencing project: providing services to taxonomists for standard genome sequencing and annotation.</title>
        <authorList>
            <consortium name="The Broad Institute Genomics Platform"/>
            <consortium name="The Broad Institute Genome Sequencing Center for Infectious Disease"/>
            <person name="Wu L."/>
            <person name="Ma J."/>
        </authorList>
    </citation>
    <scope>NUCLEOTIDE SEQUENCE [LARGE SCALE GENOMIC DNA]</scope>
    <source>
        <strain evidence="2 3">JCM 9088</strain>
    </source>
</reference>
<evidence type="ECO:0008006" key="4">
    <source>
        <dbReference type="Google" id="ProtNLM"/>
    </source>
</evidence>
<gene>
    <name evidence="2" type="ORF">GCM10010446_64560</name>
</gene>
<feature type="region of interest" description="Disordered" evidence="1">
    <location>
        <begin position="38"/>
        <end position="66"/>
    </location>
</feature>